<gene>
    <name evidence="2" type="ORF">AQUCO_10200009v1</name>
</gene>
<reference evidence="2 3" key="1">
    <citation type="submission" date="2017-09" db="EMBL/GenBank/DDBJ databases">
        <title>WGS assembly of Aquilegia coerulea Goldsmith.</title>
        <authorList>
            <person name="Hodges S."/>
            <person name="Kramer E."/>
            <person name="Nordborg M."/>
            <person name="Tomkins J."/>
            <person name="Borevitz J."/>
            <person name="Derieg N."/>
            <person name="Yan J."/>
            <person name="Mihaltcheva S."/>
            <person name="Hayes R.D."/>
            <person name="Rokhsar D."/>
        </authorList>
    </citation>
    <scope>NUCLEOTIDE SEQUENCE [LARGE SCALE GENOMIC DNA]</scope>
    <source>
        <strain evidence="3">cv. Goldsmith</strain>
    </source>
</reference>
<accession>A0A2G5C3T2</accession>
<keyword evidence="3" id="KW-1185">Reference proteome</keyword>
<feature type="transmembrane region" description="Helical" evidence="1">
    <location>
        <begin position="13"/>
        <end position="35"/>
    </location>
</feature>
<name>A0A2G5C3T2_AQUCA</name>
<dbReference type="EMBL" id="KZ305118">
    <property type="protein sequence ID" value="PIA25942.1"/>
    <property type="molecule type" value="Genomic_DNA"/>
</dbReference>
<evidence type="ECO:0000313" key="3">
    <source>
        <dbReference type="Proteomes" id="UP000230069"/>
    </source>
</evidence>
<organism evidence="2 3">
    <name type="scientific">Aquilegia coerulea</name>
    <name type="common">Rocky mountain columbine</name>
    <dbReference type="NCBI Taxonomy" id="218851"/>
    <lineage>
        <taxon>Eukaryota</taxon>
        <taxon>Viridiplantae</taxon>
        <taxon>Streptophyta</taxon>
        <taxon>Embryophyta</taxon>
        <taxon>Tracheophyta</taxon>
        <taxon>Spermatophyta</taxon>
        <taxon>Magnoliopsida</taxon>
        <taxon>Ranunculales</taxon>
        <taxon>Ranunculaceae</taxon>
        <taxon>Thalictroideae</taxon>
        <taxon>Aquilegia</taxon>
    </lineage>
</organism>
<protein>
    <submittedName>
        <fullName evidence="2">Uncharacterized protein</fullName>
    </submittedName>
</protein>
<proteinExistence type="predicted"/>
<keyword evidence="1" id="KW-1133">Transmembrane helix</keyword>
<keyword evidence="1" id="KW-0812">Transmembrane</keyword>
<dbReference type="AlphaFoldDB" id="A0A2G5C3T2"/>
<evidence type="ECO:0000256" key="1">
    <source>
        <dbReference type="SAM" id="Phobius"/>
    </source>
</evidence>
<dbReference type="Proteomes" id="UP000230069">
    <property type="component" value="Unassembled WGS sequence"/>
</dbReference>
<sequence length="75" mass="8475">MAYKDITLCLYGWFSWVVATSICALCGGTCVRLHVFFLAYTGPFSNILGLHNMKPATALLMFGTMYFFIYVFNIV</sequence>
<feature type="transmembrane region" description="Helical" evidence="1">
    <location>
        <begin position="56"/>
        <end position="74"/>
    </location>
</feature>
<keyword evidence="1" id="KW-0472">Membrane</keyword>
<evidence type="ECO:0000313" key="2">
    <source>
        <dbReference type="EMBL" id="PIA25942.1"/>
    </source>
</evidence>
<dbReference type="InParanoid" id="A0A2G5C3T2"/>